<dbReference type="EMBL" id="ML119942">
    <property type="protein sequence ID" value="RPA71334.1"/>
    <property type="molecule type" value="Genomic_DNA"/>
</dbReference>
<sequence>MASKPRFLVSSLAEASISDAIPAPKDAFKNSCKVLVFGAIPAQKDAFKNSCKVSVFGAIPAQKDAFKNSCKVSVFGAIPAQKDAFMNSCKALISGTKSAPKDGFNASILVAIPARLVRSKDGLKASVSAVIPAPFNTNFHRQTRNKLEVEDSHEGRLQRLGFRSSSKPREWLQQWPQSTRFGRQTSSKHQRQHHTFCRQSGSKVA</sequence>
<gene>
    <name evidence="2" type="ORF">BJ508DRAFT_315713</name>
</gene>
<accession>A0A3N4HNV7</accession>
<dbReference type="Proteomes" id="UP000275078">
    <property type="component" value="Unassembled WGS sequence"/>
</dbReference>
<feature type="region of interest" description="Disordered" evidence="1">
    <location>
        <begin position="168"/>
        <end position="205"/>
    </location>
</feature>
<proteinExistence type="predicted"/>
<evidence type="ECO:0000313" key="3">
    <source>
        <dbReference type="Proteomes" id="UP000275078"/>
    </source>
</evidence>
<name>A0A3N4HNV7_ASCIM</name>
<evidence type="ECO:0000256" key="1">
    <source>
        <dbReference type="SAM" id="MobiDB-lite"/>
    </source>
</evidence>
<keyword evidence="3" id="KW-1185">Reference proteome</keyword>
<feature type="compositionally biased region" description="Polar residues" evidence="1">
    <location>
        <begin position="174"/>
        <end position="185"/>
    </location>
</feature>
<organism evidence="2 3">
    <name type="scientific">Ascobolus immersus RN42</name>
    <dbReference type="NCBI Taxonomy" id="1160509"/>
    <lineage>
        <taxon>Eukaryota</taxon>
        <taxon>Fungi</taxon>
        <taxon>Dikarya</taxon>
        <taxon>Ascomycota</taxon>
        <taxon>Pezizomycotina</taxon>
        <taxon>Pezizomycetes</taxon>
        <taxon>Pezizales</taxon>
        <taxon>Ascobolaceae</taxon>
        <taxon>Ascobolus</taxon>
    </lineage>
</organism>
<reference evidence="2 3" key="1">
    <citation type="journal article" date="2018" name="Nat. Ecol. Evol.">
        <title>Pezizomycetes genomes reveal the molecular basis of ectomycorrhizal truffle lifestyle.</title>
        <authorList>
            <person name="Murat C."/>
            <person name="Payen T."/>
            <person name="Noel B."/>
            <person name="Kuo A."/>
            <person name="Morin E."/>
            <person name="Chen J."/>
            <person name="Kohler A."/>
            <person name="Krizsan K."/>
            <person name="Balestrini R."/>
            <person name="Da Silva C."/>
            <person name="Montanini B."/>
            <person name="Hainaut M."/>
            <person name="Levati E."/>
            <person name="Barry K.W."/>
            <person name="Belfiori B."/>
            <person name="Cichocki N."/>
            <person name="Clum A."/>
            <person name="Dockter R.B."/>
            <person name="Fauchery L."/>
            <person name="Guy J."/>
            <person name="Iotti M."/>
            <person name="Le Tacon F."/>
            <person name="Lindquist E.A."/>
            <person name="Lipzen A."/>
            <person name="Malagnac F."/>
            <person name="Mello A."/>
            <person name="Molinier V."/>
            <person name="Miyauchi S."/>
            <person name="Poulain J."/>
            <person name="Riccioni C."/>
            <person name="Rubini A."/>
            <person name="Sitrit Y."/>
            <person name="Splivallo R."/>
            <person name="Traeger S."/>
            <person name="Wang M."/>
            <person name="Zifcakova L."/>
            <person name="Wipf D."/>
            <person name="Zambonelli A."/>
            <person name="Paolocci F."/>
            <person name="Nowrousian M."/>
            <person name="Ottonello S."/>
            <person name="Baldrian P."/>
            <person name="Spatafora J.W."/>
            <person name="Henrissat B."/>
            <person name="Nagy L.G."/>
            <person name="Aury J.M."/>
            <person name="Wincker P."/>
            <person name="Grigoriev I.V."/>
            <person name="Bonfante P."/>
            <person name="Martin F.M."/>
        </authorList>
    </citation>
    <scope>NUCLEOTIDE SEQUENCE [LARGE SCALE GENOMIC DNA]</scope>
    <source>
        <strain evidence="2 3">RN42</strain>
    </source>
</reference>
<protein>
    <submittedName>
        <fullName evidence="2">Uncharacterized protein</fullName>
    </submittedName>
</protein>
<evidence type="ECO:0000313" key="2">
    <source>
        <dbReference type="EMBL" id="RPA71334.1"/>
    </source>
</evidence>
<feature type="compositionally biased region" description="Basic residues" evidence="1">
    <location>
        <begin position="186"/>
        <end position="196"/>
    </location>
</feature>
<dbReference type="AlphaFoldDB" id="A0A3N4HNV7"/>